<dbReference type="eggNOG" id="COG5553">
    <property type="taxonomic scope" value="Bacteria"/>
</dbReference>
<dbReference type="SUPFAM" id="SSF51182">
    <property type="entry name" value="RmlC-like cupins"/>
    <property type="match status" value="1"/>
</dbReference>
<dbReference type="STRING" id="400668.Mmwyl1_3934"/>
<dbReference type="CDD" id="cd10548">
    <property type="entry name" value="cupin_CDO"/>
    <property type="match status" value="1"/>
</dbReference>
<gene>
    <name evidence="1" type="ordered locus">Mmwyl1_3934</name>
</gene>
<dbReference type="InterPro" id="IPR011051">
    <property type="entry name" value="RmlC_Cupin_sf"/>
</dbReference>
<dbReference type="KEGG" id="mmw:Mmwyl1_3934"/>
<reference evidence="1" key="1">
    <citation type="submission" date="2007-06" db="EMBL/GenBank/DDBJ databases">
        <title>Complete sequence of Marinomonas sp. MWYL1.</title>
        <authorList>
            <consortium name="US DOE Joint Genome Institute"/>
            <person name="Copeland A."/>
            <person name="Lucas S."/>
            <person name="Lapidus A."/>
            <person name="Barry K."/>
            <person name="Glavina del Rio T."/>
            <person name="Dalin E."/>
            <person name="Tice H."/>
            <person name="Pitluck S."/>
            <person name="Kiss H."/>
            <person name="Brettin T."/>
            <person name="Bruce D."/>
            <person name="Detter J.C."/>
            <person name="Han C."/>
            <person name="Schmutz J."/>
            <person name="Larimer F."/>
            <person name="Land M."/>
            <person name="Hauser L."/>
            <person name="Kyrpides N."/>
            <person name="Kim E."/>
            <person name="Johnston A.W.B."/>
            <person name="Todd J.D."/>
            <person name="Rogers R."/>
            <person name="Wexler M."/>
            <person name="Bond P.L."/>
            <person name="Li Y."/>
            <person name="Richardson P."/>
        </authorList>
    </citation>
    <scope>NUCLEOTIDE SEQUENCE [LARGE SCALE GENOMIC DNA]</scope>
    <source>
        <strain evidence="1">MWYL1</strain>
    </source>
</reference>
<organism evidence="1">
    <name type="scientific">Marinomonas sp. (strain MWYL1)</name>
    <dbReference type="NCBI Taxonomy" id="400668"/>
    <lineage>
        <taxon>Bacteria</taxon>
        <taxon>Pseudomonadati</taxon>
        <taxon>Pseudomonadota</taxon>
        <taxon>Gammaproteobacteria</taxon>
        <taxon>Oceanospirillales</taxon>
        <taxon>Oceanospirillaceae</taxon>
        <taxon>Marinomonas</taxon>
    </lineage>
</organism>
<evidence type="ECO:0008006" key="2">
    <source>
        <dbReference type="Google" id="ProtNLM"/>
    </source>
</evidence>
<dbReference type="AlphaFoldDB" id="A6W2A2"/>
<dbReference type="HOGENOM" id="CLU_097073_0_0_6"/>
<dbReference type="Gene3D" id="2.60.120.10">
    <property type="entry name" value="Jelly Rolls"/>
    <property type="match status" value="1"/>
</dbReference>
<name>A6W2A2_MARMS</name>
<proteinExistence type="predicted"/>
<dbReference type="OrthoDB" id="7059163at2"/>
<dbReference type="InterPro" id="IPR014710">
    <property type="entry name" value="RmlC-like_jellyroll"/>
</dbReference>
<protein>
    <recommendedName>
        <fullName evidence="2">Cysteine dioxygenase type I</fullName>
    </recommendedName>
</protein>
<evidence type="ECO:0000313" key="1">
    <source>
        <dbReference type="EMBL" id="ABR72831.1"/>
    </source>
</evidence>
<dbReference type="EMBL" id="CP000749">
    <property type="protein sequence ID" value="ABR72831.1"/>
    <property type="molecule type" value="Genomic_DNA"/>
</dbReference>
<accession>A6W2A2</accession>
<sequence>MNHSLTRDLLAKSLLEKTKDILASNPLNRETLALIEKEVTNLSDKTELWGEEYFKAPSPEEKQNRYLIAQDGKDGLSLYLNVMQPGKKIQPHNHTTWACVGAVDGVEINTLYDRVDDGSVQGKAELKQTAVVNLEPGNAISMLADDIHSVEIEGTDIIRHLHFYGQSLESLKGRYMYDLEKGTCHVMDIGVKTK</sequence>